<evidence type="ECO:0000256" key="2">
    <source>
        <dbReference type="ARBA" id="ARBA00023163"/>
    </source>
</evidence>
<dbReference type="InterPro" id="IPR032428">
    <property type="entry name" value="TrfB"/>
</dbReference>
<dbReference type="EMBL" id="CP006696">
    <property type="protein sequence ID" value="AIC11543.1"/>
    <property type="molecule type" value="Genomic_DNA"/>
</dbReference>
<evidence type="ECO:0000313" key="5">
    <source>
        <dbReference type="Proteomes" id="UP000027215"/>
    </source>
</evidence>
<dbReference type="Pfam" id="PF16509">
    <property type="entry name" value="KORA"/>
    <property type="match status" value="1"/>
</dbReference>
<dbReference type="InterPro" id="IPR013324">
    <property type="entry name" value="RNA_pol_sigma_r3/r4-like"/>
</dbReference>
<dbReference type="HOGENOM" id="CLU_165968_0_0_6"/>
<feature type="domain" description="TrfB transcriptional repressor protein" evidence="3">
    <location>
        <begin position="7"/>
        <end position="92"/>
    </location>
</feature>
<dbReference type="InterPro" id="IPR053721">
    <property type="entry name" value="Fimbrial_Adhesin_Reg"/>
</dbReference>
<dbReference type="SUPFAM" id="SSF88659">
    <property type="entry name" value="Sigma3 and sigma4 domains of RNA polymerase sigma factors"/>
    <property type="match status" value="1"/>
</dbReference>
<evidence type="ECO:0000259" key="3">
    <source>
        <dbReference type="Pfam" id="PF16509"/>
    </source>
</evidence>
<protein>
    <recommendedName>
        <fullName evidence="3">TrfB transcriptional repressor protein domain-containing protein</fullName>
    </recommendedName>
</protein>
<organism evidence="4 5">
    <name type="scientific">Xylella fastidiosa subsp. sandyi Ann-1</name>
    <dbReference type="NCBI Taxonomy" id="155920"/>
    <lineage>
        <taxon>Bacteria</taxon>
        <taxon>Pseudomonadati</taxon>
        <taxon>Pseudomonadota</taxon>
        <taxon>Gammaproteobacteria</taxon>
        <taxon>Lysobacterales</taxon>
        <taxon>Lysobacteraceae</taxon>
        <taxon>Xylella</taxon>
    </lineage>
</organism>
<evidence type="ECO:0000313" key="4">
    <source>
        <dbReference type="EMBL" id="AIC11543.1"/>
    </source>
</evidence>
<reference evidence="4 5" key="1">
    <citation type="submission" date="2013-08" db="EMBL/GenBank/DDBJ databases">
        <authorList>
            <person name="Stouthamer R."/>
            <person name="Nunney L."/>
        </authorList>
    </citation>
    <scope>NUCLEOTIDE SEQUENCE [LARGE SCALE GENOMIC DNA]</scope>
    <source>
        <strain evidence="5">ann-1</strain>
    </source>
</reference>
<dbReference type="RefSeq" id="WP_024748857.1">
    <property type="nucleotide sequence ID" value="NZ_CP006696.1"/>
</dbReference>
<gene>
    <name evidence="4" type="ORF">D934_10800</name>
</gene>
<proteinExistence type="predicted"/>
<keyword evidence="2" id="KW-0804">Transcription</keyword>
<dbReference type="Proteomes" id="UP000027215">
    <property type="component" value="Chromosome"/>
</dbReference>
<evidence type="ECO:0000256" key="1">
    <source>
        <dbReference type="ARBA" id="ARBA00023015"/>
    </source>
</evidence>
<name>A0A060H7I8_XYLFS</name>
<dbReference type="PATRIC" id="fig|155920.8.peg.2530"/>
<dbReference type="AlphaFoldDB" id="A0A060H7I8"/>
<accession>A0A060H7I8</accession>
<dbReference type="Gene3D" id="1.10.10.2690">
    <property type="match status" value="1"/>
</dbReference>
<dbReference type="KEGG" id="xfs:D934_10800"/>
<keyword evidence="1" id="KW-0805">Transcription regulation</keyword>
<sequence>MKPGKKITSQDFEKLRPYLSRFKEQNIEAIRKILVDGQQQTNVANTLGVTNKAVSYMVRKAWQTYIKHGERPEGWISISVTLPPDMAELVKDIERKAREKLVKRKP</sequence>